<dbReference type="PANTHER" id="PTHR37981">
    <property type="entry name" value="LIPASE 2"/>
    <property type="match status" value="1"/>
</dbReference>
<dbReference type="CDD" id="cd01823">
    <property type="entry name" value="SEST_like"/>
    <property type="match status" value="1"/>
</dbReference>
<dbReference type="InterPro" id="IPR013830">
    <property type="entry name" value="SGNH_hydro"/>
</dbReference>
<dbReference type="InterPro" id="IPR037460">
    <property type="entry name" value="SEST-like"/>
</dbReference>
<sequence length="297" mass="30870">MAERKPTVLVAAALVVVAILAVATVVVWQRDDAEPAGASSVPPLHQVHLGDSFASGAGTLPMVPDSQFTCQRSSVNFGELVAARRGYRLTDVSCAGAWTKSLYEGQYEGVGPQLDAVTSDAGLVTLMLGGNDATLYSTLIGDCSRAAASNSAGAPCRAELGGAPARAVDDEIEPAVRQALRDIAARAPSARIVIAGYPRLLPQKQSCRPAVRIADGDIAYVDRVQARLNAAIAKAAAATGATFVDMSRRSAGHDACQSPDIRWIEPMSGTTARITMHPNDAGQQAIADAVDEALGHQ</sequence>
<evidence type="ECO:0000259" key="3">
    <source>
        <dbReference type="Pfam" id="PF13472"/>
    </source>
</evidence>
<dbReference type="Gene3D" id="3.40.50.1110">
    <property type="entry name" value="SGNH hydrolase"/>
    <property type="match status" value="1"/>
</dbReference>
<reference evidence="4" key="1">
    <citation type="submission" date="2023-06" db="EMBL/GenBank/DDBJ databases">
        <title>Gordonia sp. nov. and Pseudochrobactrum sp. nov., two species isolated from the burying beetle Nicrophorus vespilloides.</title>
        <authorList>
            <person name="Poehlein A."/>
            <person name="Guzman J."/>
            <person name="Daniel R."/>
            <person name="Vilcinskas A."/>
        </authorList>
    </citation>
    <scope>NUCLEOTIDE SEQUENCE</scope>
    <source>
        <strain evidence="4">MP11Mi</strain>
    </source>
</reference>
<dbReference type="AlphaFoldDB" id="A0AA97CSV5"/>
<dbReference type="GO" id="GO:0019433">
    <property type="term" value="P:triglyceride catabolic process"/>
    <property type="evidence" value="ECO:0007669"/>
    <property type="project" value="TreeGrafter"/>
</dbReference>
<dbReference type="EMBL" id="CP128986">
    <property type="protein sequence ID" value="WOC11714.1"/>
    <property type="molecule type" value="Genomic_DNA"/>
</dbReference>
<accession>A0AA97CSV5</accession>
<dbReference type="EC" id="3.1.1.3" evidence="4"/>
<dbReference type="PANTHER" id="PTHR37981:SF1">
    <property type="entry name" value="SGNH HYDROLASE-TYPE ESTERASE DOMAIN-CONTAINING PROTEIN"/>
    <property type="match status" value="1"/>
</dbReference>
<keyword evidence="2" id="KW-1015">Disulfide bond</keyword>
<protein>
    <submittedName>
        <fullName evidence="4">Lipase 2</fullName>
        <ecNumber evidence="4">3.1.1.3</ecNumber>
    </submittedName>
</protein>
<dbReference type="RefSeq" id="WP_420041000.1">
    <property type="nucleotide sequence ID" value="NZ_CP128986.1"/>
</dbReference>
<dbReference type="InterPro" id="IPR036514">
    <property type="entry name" value="SGNH_hydro_sf"/>
</dbReference>
<feature type="disulfide bond" evidence="2">
    <location>
        <begin position="143"/>
        <end position="156"/>
    </location>
</feature>
<evidence type="ECO:0000256" key="2">
    <source>
        <dbReference type="PIRSR" id="PIRSR637460-2"/>
    </source>
</evidence>
<feature type="active site" description="Nucleophile" evidence="1">
    <location>
        <position position="52"/>
    </location>
</feature>
<name>A0AA97CSV5_9ACTN</name>
<feature type="active site" evidence="1">
    <location>
        <position position="277"/>
    </location>
</feature>
<dbReference type="SUPFAM" id="SSF52266">
    <property type="entry name" value="SGNH hydrolase"/>
    <property type="match status" value="1"/>
</dbReference>
<dbReference type="Pfam" id="PF13472">
    <property type="entry name" value="Lipase_GDSL_2"/>
    <property type="match status" value="1"/>
</dbReference>
<feature type="disulfide bond" evidence="2">
    <location>
        <begin position="207"/>
        <end position="256"/>
    </location>
</feature>
<proteinExistence type="predicted"/>
<feature type="disulfide bond" evidence="2">
    <location>
        <begin position="70"/>
        <end position="94"/>
    </location>
</feature>
<organism evidence="4">
    <name type="scientific">Gordonia sp. MP11Mi</name>
    <dbReference type="NCBI Taxonomy" id="3022769"/>
    <lineage>
        <taxon>Bacteria</taxon>
        <taxon>Bacillati</taxon>
        <taxon>Actinomycetota</taxon>
        <taxon>Actinomycetes</taxon>
        <taxon>Mycobacteriales</taxon>
        <taxon>Gordoniaceae</taxon>
        <taxon>Gordonia</taxon>
    </lineage>
</organism>
<keyword evidence="4" id="KW-0378">Hydrolase</keyword>
<feature type="domain" description="SGNH hydrolase-type esterase" evidence="3">
    <location>
        <begin position="49"/>
        <end position="285"/>
    </location>
</feature>
<gene>
    <name evidence="4" type="ORF">MP11Mi_07910</name>
</gene>
<evidence type="ECO:0000256" key="1">
    <source>
        <dbReference type="PIRSR" id="PIRSR637460-1"/>
    </source>
</evidence>
<dbReference type="GO" id="GO:0004806">
    <property type="term" value="F:triacylglycerol lipase activity"/>
    <property type="evidence" value="ECO:0007669"/>
    <property type="project" value="UniProtKB-EC"/>
</dbReference>
<evidence type="ECO:0000313" key="4">
    <source>
        <dbReference type="EMBL" id="WOC11714.1"/>
    </source>
</evidence>